<organism evidence="1">
    <name type="scientific">Arundo donax</name>
    <name type="common">Giant reed</name>
    <name type="synonym">Donax arundinaceus</name>
    <dbReference type="NCBI Taxonomy" id="35708"/>
    <lineage>
        <taxon>Eukaryota</taxon>
        <taxon>Viridiplantae</taxon>
        <taxon>Streptophyta</taxon>
        <taxon>Embryophyta</taxon>
        <taxon>Tracheophyta</taxon>
        <taxon>Spermatophyta</taxon>
        <taxon>Magnoliopsida</taxon>
        <taxon>Liliopsida</taxon>
        <taxon>Poales</taxon>
        <taxon>Poaceae</taxon>
        <taxon>PACMAD clade</taxon>
        <taxon>Arundinoideae</taxon>
        <taxon>Arundineae</taxon>
        <taxon>Arundo</taxon>
    </lineage>
</organism>
<reference evidence="1" key="2">
    <citation type="journal article" date="2015" name="Data Brief">
        <title>Shoot transcriptome of the giant reed, Arundo donax.</title>
        <authorList>
            <person name="Barrero R.A."/>
            <person name="Guerrero F.D."/>
            <person name="Moolhuijzen P."/>
            <person name="Goolsby J.A."/>
            <person name="Tidwell J."/>
            <person name="Bellgard S.E."/>
            <person name="Bellgard M.I."/>
        </authorList>
    </citation>
    <scope>NUCLEOTIDE SEQUENCE</scope>
    <source>
        <tissue evidence="1">Shoot tissue taken approximately 20 cm above the soil surface</tissue>
    </source>
</reference>
<evidence type="ECO:0000313" key="1">
    <source>
        <dbReference type="EMBL" id="JAD26415.1"/>
    </source>
</evidence>
<protein>
    <submittedName>
        <fullName evidence="1">Uncharacterized protein</fullName>
    </submittedName>
</protein>
<name>A0A0A8YMU8_ARUDO</name>
<reference evidence="1" key="1">
    <citation type="submission" date="2014-09" db="EMBL/GenBank/DDBJ databases">
        <authorList>
            <person name="Magalhaes I.L.F."/>
            <person name="Oliveira U."/>
            <person name="Santos F.R."/>
            <person name="Vidigal T.H.D.A."/>
            <person name="Brescovit A.D."/>
            <person name="Santos A.J."/>
        </authorList>
    </citation>
    <scope>NUCLEOTIDE SEQUENCE</scope>
    <source>
        <tissue evidence="1">Shoot tissue taken approximately 20 cm above the soil surface</tissue>
    </source>
</reference>
<proteinExistence type="predicted"/>
<sequence length="11" mass="1389">MVSLKWRLVEQ</sequence>
<accession>A0A0A8YMU8</accession>
<dbReference type="EMBL" id="GBRH01271480">
    <property type="protein sequence ID" value="JAD26415.1"/>
    <property type="molecule type" value="Transcribed_RNA"/>
</dbReference>